<sequence length="126" mass="13443">MPRLTETGRLVLLAEDEPLVAAVIAELLSDLGYLPVVAATGPEAIAAVRSDREFDLVVTDFSMPGATGREVVAAVRDRYPTLPVLYVTGYDAADVLADVHRDAHLQILQKPFGAEGLKEAITALAM</sequence>
<dbReference type="SMART" id="SM00448">
    <property type="entry name" value="REC"/>
    <property type="match status" value="1"/>
</dbReference>
<gene>
    <name evidence="4" type="ORF">CAL29_28020</name>
</gene>
<dbReference type="PANTHER" id="PTHR44591:SF21">
    <property type="entry name" value="TWO-COMPONENT RESPONSE REGULATOR"/>
    <property type="match status" value="1"/>
</dbReference>
<organism evidence="4 5">
    <name type="scientific">Bordetella genomosp. 10</name>
    <dbReference type="NCBI Taxonomy" id="1416804"/>
    <lineage>
        <taxon>Bacteria</taxon>
        <taxon>Pseudomonadati</taxon>
        <taxon>Pseudomonadota</taxon>
        <taxon>Betaproteobacteria</taxon>
        <taxon>Burkholderiales</taxon>
        <taxon>Alcaligenaceae</taxon>
        <taxon>Bordetella</taxon>
    </lineage>
</organism>
<dbReference type="OrthoDB" id="9800897at2"/>
<dbReference type="Proteomes" id="UP000216020">
    <property type="component" value="Unassembled WGS sequence"/>
</dbReference>
<dbReference type="EMBL" id="NEVM01000005">
    <property type="protein sequence ID" value="OZI31723.1"/>
    <property type="molecule type" value="Genomic_DNA"/>
</dbReference>
<dbReference type="Pfam" id="PF00072">
    <property type="entry name" value="Response_reg"/>
    <property type="match status" value="1"/>
</dbReference>
<accession>A0A261S5L2</accession>
<reference evidence="5" key="1">
    <citation type="submission" date="2017-05" db="EMBL/GenBank/DDBJ databases">
        <title>Complete and WGS of Bordetella genogroups.</title>
        <authorList>
            <person name="Spilker T."/>
            <person name="Lipuma J."/>
        </authorList>
    </citation>
    <scope>NUCLEOTIDE SEQUENCE [LARGE SCALE GENOMIC DNA]</scope>
    <source>
        <strain evidence="5">AU16122</strain>
    </source>
</reference>
<dbReference type="AlphaFoldDB" id="A0A261S5L2"/>
<dbReference type="RefSeq" id="WP_094856129.1">
    <property type="nucleotide sequence ID" value="NZ_NEVM01000005.1"/>
</dbReference>
<evidence type="ECO:0000256" key="2">
    <source>
        <dbReference type="PROSITE-ProRule" id="PRU00169"/>
    </source>
</evidence>
<dbReference type="InterPro" id="IPR001789">
    <property type="entry name" value="Sig_transdc_resp-reg_receiver"/>
</dbReference>
<dbReference type="PROSITE" id="PS50110">
    <property type="entry name" value="RESPONSE_REGULATORY"/>
    <property type="match status" value="1"/>
</dbReference>
<dbReference type="Gene3D" id="3.40.50.2300">
    <property type="match status" value="1"/>
</dbReference>
<dbReference type="GO" id="GO:0000160">
    <property type="term" value="P:phosphorelay signal transduction system"/>
    <property type="evidence" value="ECO:0007669"/>
    <property type="project" value="InterPro"/>
</dbReference>
<evidence type="ECO:0000313" key="5">
    <source>
        <dbReference type="Proteomes" id="UP000216020"/>
    </source>
</evidence>
<evidence type="ECO:0000259" key="3">
    <source>
        <dbReference type="PROSITE" id="PS50110"/>
    </source>
</evidence>
<keyword evidence="1 2" id="KW-0597">Phosphoprotein</keyword>
<protein>
    <recommendedName>
        <fullName evidence="3">Response regulatory domain-containing protein</fullName>
    </recommendedName>
</protein>
<feature type="modified residue" description="4-aspartylphosphate" evidence="2">
    <location>
        <position position="60"/>
    </location>
</feature>
<proteinExistence type="predicted"/>
<dbReference type="InterPro" id="IPR050595">
    <property type="entry name" value="Bact_response_regulator"/>
</dbReference>
<evidence type="ECO:0000313" key="4">
    <source>
        <dbReference type="EMBL" id="OZI31723.1"/>
    </source>
</evidence>
<name>A0A261S5L2_9BORD</name>
<dbReference type="PANTHER" id="PTHR44591">
    <property type="entry name" value="STRESS RESPONSE REGULATOR PROTEIN 1"/>
    <property type="match status" value="1"/>
</dbReference>
<comment type="caution">
    <text evidence="4">The sequence shown here is derived from an EMBL/GenBank/DDBJ whole genome shotgun (WGS) entry which is preliminary data.</text>
</comment>
<evidence type="ECO:0000256" key="1">
    <source>
        <dbReference type="ARBA" id="ARBA00022553"/>
    </source>
</evidence>
<feature type="domain" description="Response regulatory" evidence="3">
    <location>
        <begin position="10"/>
        <end position="125"/>
    </location>
</feature>
<dbReference type="InterPro" id="IPR011006">
    <property type="entry name" value="CheY-like_superfamily"/>
</dbReference>
<dbReference type="SUPFAM" id="SSF52172">
    <property type="entry name" value="CheY-like"/>
    <property type="match status" value="1"/>
</dbReference>
<keyword evidence="5" id="KW-1185">Reference proteome</keyword>